<evidence type="ECO:0008006" key="5">
    <source>
        <dbReference type="Google" id="ProtNLM"/>
    </source>
</evidence>
<reference evidence="3" key="1">
    <citation type="submission" date="2023-03" db="EMBL/GenBank/DDBJ databases">
        <title>Massive genome expansion in bonnet fungi (Mycena s.s.) driven by repeated elements and novel gene families across ecological guilds.</title>
        <authorList>
            <consortium name="Lawrence Berkeley National Laboratory"/>
            <person name="Harder C.B."/>
            <person name="Miyauchi S."/>
            <person name="Viragh M."/>
            <person name="Kuo A."/>
            <person name="Thoen E."/>
            <person name="Andreopoulos B."/>
            <person name="Lu D."/>
            <person name="Skrede I."/>
            <person name="Drula E."/>
            <person name="Henrissat B."/>
            <person name="Morin E."/>
            <person name="Kohler A."/>
            <person name="Barry K."/>
            <person name="LaButti K."/>
            <person name="Morin E."/>
            <person name="Salamov A."/>
            <person name="Lipzen A."/>
            <person name="Mereny Z."/>
            <person name="Hegedus B."/>
            <person name="Baldrian P."/>
            <person name="Stursova M."/>
            <person name="Weitz H."/>
            <person name="Taylor A."/>
            <person name="Grigoriev I.V."/>
            <person name="Nagy L.G."/>
            <person name="Martin F."/>
            <person name="Kauserud H."/>
        </authorList>
    </citation>
    <scope>NUCLEOTIDE SEQUENCE</scope>
    <source>
        <strain evidence="3">CBHHK002</strain>
    </source>
</reference>
<dbReference type="PROSITE" id="PS00862">
    <property type="entry name" value="OX2_COVAL_FAD"/>
    <property type="match status" value="1"/>
</dbReference>
<evidence type="ECO:0000256" key="2">
    <source>
        <dbReference type="ARBA" id="ARBA00023002"/>
    </source>
</evidence>
<organism evidence="3 4">
    <name type="scientific">Mycena albidolilacea</name>
    <dbReference type="NCBI Taxonomy" id="1033008"/>
    <lineage>
        <taxon>Eukaryota</taxon>
        <taxon>Fungi</taxon>
        <taxon>Dikarya</taxon>
        <taxon>Basidiomycota</taxon>
        <taxon>Agaricomycotina</taxon>
        <taxon>Agaricomycetes</taxon>
        <taxon>Agaricomycetidae</taxon>
        <taxon>Agaricales</taxon>
        <taxon>Marasmiineae</taxon>
        <taxon>Mycenaceae</taxon>
        <taxon>Mycena</taxon>
    </lineage>
</organism>
<dbReference type="Gene3D" id="3.30.465.10">
    <property type="match status" value="1"/>
</dbReference>
<dbReference type="Proteomes" id="UP001218218">
    <property type="component" value="Unassembled WGS sequence"/>
</dbReference>
<protein>
    <recommendedName>
        <fullName evidence="5">FAD linked oxidase N-terminal domain-containing protein</fullName>
    </recommendedName>
</protein>
<evidence type="ECO:0000313" key="4">
    <source>
        <dbReference type="Proteomes" id="UP001218218"/>
    </source>
</evidence>
<keyword evidence="2" id="KW-0560">Oxidoreductase</keyword>
<sequence length="211" mass="23763">MCGSGDLPVYSIEAETIRDVQAAVRFACKHNLCLVVKSTGHDGLGRLTAPNSPHPCVKIPKCLINGWFLCWWREHGICSDNWEWSSYEHNLTTQSSIGTLYRQGTSSGSKKPRLVLCSSLKILRSEINNVMFGADNGAGNNVVLGLQLMLEALYQDSPEKVGPPDQCTRSSLTTEQQCNPIFFPFYCQPLTPMADFFDKWFQELWHLRKCE</sequence>
<dbReference type="EMBL" id="JARIHO010000010">
    <property type="protein sequence ID" value="KAJ7354371.1"/>
    <property type="molecule type" value="Genomic_DNA"/>
</dbReference>
<comment type="similarity">
    <text evidence="1">Belongs to the oxygen-dependent FAD-linked oxidoreductase family.</text>
</comment>
<evidence type="ECO:0000313" key="3">
    <source>
        <dbReference type="EMBL" id="KAJ7354371.1"/>
    </source>
</evidence>
<dbReference type="AlphaFoldDB" id="A0AAD7ABL7"/>
<name>A0AAD7ABL7_9AGAR</name>
<dbReference type="InterPro" id="IPR016169">
    <property type="entry name" value="FAD-bd_PCMH_sub2"/>
</dbReference>
<dbReference type="InterPro" id="IPR036318">
    <property type="entry name" value="FAD-bd_PCMH-like_sf"/>
</dbReference>
<dbReference type="SUPFAM" id="SSF56176">
    <property type="entry name" value="FAD-binding/transporter-associated domain-like"/>
    <property type="match status" value="1"/>
</dbReference>
<dbReference type="GO" id="GO:0016491">
    <property type="term" value="F:oxidoreductase activity"/>
    <property type="evidence" value="ECO:0007669"/>
    <property type="project" value="UniProtKB-KW"/>
</dbReference>
<proteinExistence type="inferred from homology"/>
<dbReference type="GO" id="GO:0050660">
    <property type="term" value="F:flavin adenine dinucleotide binding"/>
    <property type="evidence" value="ECO:0007669"/>
    <property type="project" value="InterPro"/>
</dbReference>
<keyword evidence="4" id="KW-1185">Reference proteome</keyword>
<gene>
    <name evidence="3" type="ORF">DFH08DRAFT_804294</name>
</gene>
<accession>A0AAD7ABL7</accession>
<comment type="caution">
    <text evidence="3">The sequence shown here is derived from an EMBL/GenBank/DDBJ whole genome shotgun (WGS) entry which is preliminary data.</text>
</comment>
<dbReference type="InterPro" id="IPR006093">
    <property type="entry name" value="Oxy_OxRdtase_FAD_BS"/>
</dbReference>
<evidence type="ECO:0000256" key="1">
    <source>
        <dbReference type="ARBA" id="ARBA00005466"/>
    </source>
</evidence>